<dbReference type="Pfam" id="PF00258">
    <property type="entry name" value="Flavodoxin_1"/>
    <property type="match status" value="1"/>
</dbReference>
<dbReference type="SUPFAM" id="SSF52218">
    <property type="entry name" value="Flavoproteins"/>
    <property type="match status" value="1"/>
</dbReference>
<gene>
    <name evidence="9" type="ORF">P7H43_05580</name>
</gene>
<dbReference type="RefSeq" id="WP_010753131.1">
    <property type="nucleotide sequence ID" value="NZ_CATYFE010000007.1"/>
</dbReference>
<evidence type="ECO:0000256" key="7">
    <source>
        <dbReference type="ARBA" id="ARBA00022982"/>
    </source>
</evidence>
<evidence type="ECO:0000256" key="2">
    <source>
        <dbReference type="ARBA" id="ARBA00003297"/>
    </source>
</evidence>
<dbReference type="PANTHER" id="PTHR42809">
    <property type="entry name" value="FLAVODOXIN 2"/>
    <property type="match status" value="1"/>
</dbReference>
<dbReference type="GeneID" id="78363878"/>
<dbReference type="GO" id="GO:0010181">
    <property type="term" value="F:FMN binding"/>
    <property type="evidence" value="ECO:0007669"/>
    <property type="project" value="InterPro"/>
</dbReference>
<evidence type="ECO:0000256" key="3">
    <source>
        <dbReference type="ARBA" id="ARBA00005267"/>
    </source>
</evidence>
<proteinExistence type="inferred from homology"/>
<keyword evidence="5" id="KW-0285">Flavoprotein</keyword>
<dbReference type="Gene3D" id="3.40.50.360">
    <property type="match status" value="1"/>
</dbReference>
<dbReference type="PRINTS" id="PR00369">
    <property type="entry name" value="FLAVODOXIN"/>
</dbReference>
<sequence>MTVAKIVFASATGNTEGISEILEDAFKALDVDVERIEADDADEDSFEDADICVVATYTDGDGEIPFDLEDFFDELPDQELEGKVFGVVGSGDSELYPDYFCQAAIDFDEAFAKTGAKKGAEVVKIENAADDEDEEVLKAFVKALTEA</sequence>
<evidence type="ECO:0000259" key="8">
    <source>
        <dbReference type="PROSITE" id="PS50902"/>
    </source>
</evidence>
<evidence type="ECO:0000256" key="5">
    <source>
        <dbReference type="ARBA" id="ARBA00022630"/>
    </source>
</evidence>
<dbReference type="PANTHER" id="PTHR42809:SF1">
    <property type="entry name" value="FLAVODOXIN 1"/>
    <property type="match status" value="1"/>
</dbReference>
<dbReference type="EMBL" id="JARQBJ010000002">
    <property type="protein sequence ID" value="MDT2809946.1"/>
    <property type="molecule type" value="Genomic_DNA"/>
</dbReference>
<evidence type="ECO:0000313" key="9">
    <source>
        <dbReference type="EMBL" id="MDT2809946.1"/>
    </source>
</evidence>
<dbReference type="InterPro" id="IPR050619">
    <property type="entry name" value="Flavodoxin"/>
</dbReference>
<evidence type="ECO:0000256" key="4">
    <source>
        <dbReference type="ARBA" id="ARBA00022448"/>
    </source>
</evidence>
<keyword evidence="7" id="KW-0249">Electron transport</keyword>
<evidence type="ECO:0000256" key="1">
    <source>
        <dbReference type="ARBA" id="ARBA00001917"/>
    </source>
</evidence>
<dbReference type="Proteomes" id="UP001256711">
    <property type="component" value="Unassembled WGS sequence"/>
</dbReference>
<dbReference type="InterPro" id="IPR008254">
    <property type="entry name" value="Flavodoxin/NO_synth"/>
</dbReference>
<accession>A0AAW8TZ37</accession>
<comment type="caution">
    <text evidence="9">The sequence shown here is derived from an EMBL/GenBank/DDBJ whole genome shotgun (WGS) entry which is preliminary data.</text>
</comment>
<reference evidence="9" key="1">
    <citation type="submission" date="2023-03" db="EMBL/GenBank/DDBJ databases">
        <authorList>
            <person name="Shen W."/>
            <person name="Cai J."/>
        </authorList>
    </citation>
    <scope>NUCLEOTIDE SEQUENCE</scope>
    <source>
        <strain evidence="9">B226-2</strain>
    </source>
</reference>
<dbReference type="InterPro" id="IPR001094">
    <property type="entry name" value="Flavdoxin-like"/>
</dbReference>
<protein>
    <submittedName>
        <fullName evidence="9">Flavodoxin</fullName>
    </submittedName>
</protein>
<keyword evidence="4" id="KW-0813">Transport</keyword>
<comment type="function">
    <text evidence="2">Low-potential electron donor to a number of redox enzymes.</text>
</comment>
<dbReference type="InterPro" id="IPR029039">
    <property type="entry name" value="Flavoprotein-like_sf"/>
</dbReference>
<name>A0AAW8TZ37_9ENTE</name>
<comment type="similarity">
    <text evidence="3">Belongs to the flavodoxin family.</text>
</comment>
<evidence type="ECO:0000313" key="10">
    <source>
        <dbReference type="Proteomes" id="UP001256711"/>
    </source>
</evidence>
<keyword evidence="6" id="KW-0288">FMN</keyword>
<feature type="domain" description="Flavodoxin-like" evidence="8">
    <location>
        <begin position="4"/>
        <end position="145"/>
    </location>
</feature>
<dbReference type="AlphaFoldDB" id="A0AAW8TZ37"/>
<comment type="cofactor">
    <cofactor evidence="1">
        <name>FMN</name>
        <dbReference type="ChEBI" id="CHEBI:58210"/>
    </cofactor>
</comment>
<dbReference type="NCBIfam" id="NF005587">
    <property type="entry name" value="PRK07308.1"/>
    <property type="match status" value="1"/>
</dbReference>
<dbReference type="GO" id="GO:0016651">
    <property type="term" value="F:oxidoreductase activity, acting on NAD(P)H"/>
    <property type="evidence" value="ECO:0007669"/>
    <property type="project" value="UniProtKB-ARBA"/>
</dbReference>
<dbReference type="PROSITE" id="PS50902">
    <property type="entry name" value="FLAVODOXIN_LIKE"/>
    <property type="match status" value="1"/>
</dbReference>
<organism evidence="9 10">
    <name type="scientific">Enterococcus asini</name>
    <dbReference type="NCBI Taxonomy" id="57732"/>
    <lineage>
        <taxon>Bacteria</taxon>
        <taxon>Bacillati</taxon>
        <taxon>Bacillota</taxon>
        <taxon>Bacilli</taxon>
        <taxon>Lactobacillales</taxon>
        <taxon>Enterococcaceae</taxon>
        <taxon>Enterococcus</taxon>
    </lineage>
</organism>
<evidence type="ECO:0000256" key="6">
    <source>
        <dbReference type="ARBA" id="ARBA00022643"/>
    </source>
</evidence>